<dbReference type="InterPro" id="IPR036291">
    <property type="entry name" value="NAD(P)-bd_dom_sf"/>
</dbReference>
<dbReference type="STRING" id="569857.TP70_08400"/>
<dbReference type="InterPro" id="IPR006139">
    <property type="entry name" value="D-isomer_2_OHA_DH_cat_dom"/>
</dbReference>
<dbReference type="PANTHER" id="PTHR43026">
    <property type="entry name" value="2-HYDROXYACID DEHYDROGENASE HOMOLOG 1-RELATED"/>
    <property type="match status" value="1"/>
</dbReference>
<sequence length="334" mass="37093">MKKIKVFDVREDEQVALQQWIERHADEVEVILTEDSLEGVHLEQLEDIDGVTLSQMTPINPEYFKALAQNGIYHIAQRSAGFDMYDLPAANEAGIKISNVPSYSPQSIAEFAVTRTLALVRHTNRIDRNVAVQDFTWDLSVQGRTIESLKIGVLGTGRIGSRAAKIFNGFGAQVYAYDLEPNPELEGILTYVDSLEDLVKDIDVLTLHIPGSPENKHVVNEAVLSQAKPGLLVINTARGVVLDTEALIRKLDDGTVAGAAIDTYENEGPFFKYDWTNKPLEDSVLSHLLEHENVLISPHVAFYTDEAVQNLVDIPLDDVLSYIHNQTADHIVNP</sequence>
<feature type="domain" description="D-isomer specific 2-hydroxyacid dehydrogenase catalytic" evidence="9">
    <location>
        <begin position="10"/>
        <end position="333"/>
    </location>
</feature>
<evidence type="ECO:0000313" key="13">
    <source>
        <dbReference type="Proteomes" id="UP000032366"/>
    </source>
</evidence>
<dbReference type="RefSeq" id="WP_044360954.1">
    <property type="nucleotide sequence ID" value="NZ_JXWY01000059.1"/>
</dbReference>
<keyword evidence="5" id="KW-0520">NAD</keyword>
<dbReference type="EMBL" id="JXWY01000059">
    <property type="protein sequence ID" value="KIX90304.1"/>
    <property type="molecule type" value="Genomic_DNA"/>
</dbReference>
<comment type="similarity">
    <text evidence="1 8">Belongs to the D-isomer specific 2-hydroxyacid dehydrogenase family.</text>
</comment>
<evidence type="ECO:0000259" key="10">
    <source>
        <dbReference type="Pfam" id="PF02826"/>
    </source>
</evidence>
<dbReference type="PANTHER" id="PTHR43026:SF1">
    <property type="entry name" value="2-HYDROXYACID DEHYDROGENASE HOMOLOG 1-RELATED"/>
    <property type="match status" value="1"/>
</dbReference>
<evidence type="ECO:0000256" key="2">
    <source>
        <dbReference type="ARBA" id="ARBA00012969"/>
    </source>
</evidence>
<dbReference type="EC" id="1.1.1.28" evidence="2"/>
<gene>
    <name evidence="12" type="primary">ldhD</name>
    <name evidence="12" type="ORF">NCTC13832_00540</name>
    <name evidence="11" type="ORF">TP70_08400</name>
</gene>
<evidence type="ECO:0000313" key="12">
    <source>
        <dbReference type="EMBL" id="SUM56878.1"/>
    </source>
</evidence>
<dbReference type="NCBIfam" id="NF006374">
    <property type="entry name" value="PRK08605.1"/>
    <property type="match status" value="1"/>
</dbReference>
<reference evidence="11 13" key="1">
    <citation type="submission" date="2015-01" db="EMBL/GenBank/DDBJ databases">
        <authorList>
            <person name="Guo J."/>
        </authorList>
    </citation>
    <scope>NUCLEOTIDE SEQUENCE [LARGE SCALE GENOMIC DNA]</scope>
    <source>
        <strain evidence="11 13">DSM 22147</strain>
    </source>
</reference>
<dbReference type="Pfam" id="PF02826">
    <property type="entry name" value="2-Hacid_dh_C"/>
    <property type="match status" value="1"/>
</dbReference>
<protein>
    <recommendedName>
        <fullName evidence="3">D-lactate dehydrogenase</fullName>
        <ecNumber evidence="2">1.1.1.28</ecNumber>
    </recommendedName>
    <alternativeName>
        <fullName evidence="6">D-specific 2-hydroxyacid dehydrogenase</fullName>
    </alternativeName>
</protein>
<evidence type="ECO:0000256" key="1">
    <source>
        <dbReference type="ARBA" id="ARBA00005854"/>
    </source>
</evidence>
<dbReference type="Proteomes" id="UP000032366">
    <property type="component" value="Unassembled WGS sequence"/>
</dbReference>
<keyword evidence="4 8" id="KW-0560">Oxidoreductase</keyword>
<keyword evidence="13" id="KW-1185">Reference proteome</keyword>
<proteinExistence type="inferred from homology"/>
<dbReference type="InterPro" id="IPR029753">
    <property type="entry name" value="D-isomer_DH_CS"/>
</dbReference>
<dbReference type="InterPro" id="IPR058205">
    <property type="entry name" value="D-LDH-like"/>
</dbReference>
<evidence type="ECO:0000313" key="11">
    <source>
        <dbReference type="EMBL" id="KIX90304.1"/>
    </source>
</evidence>
<dbReference type="SUPFAM" id="SSF52283">
    <property type="entry name" value="Formate/glycerate dehydrogenase catalytic domain-like"/>
    <property type="match status" value="1"/>
</dbReference>
<dbReference type="Gene3D" id="3.40.50.720">
    <property type="entry name" value="NAD(P)-binding Rossmann-like Domain"/>
    <property type="match status" value="2"/>
</dbReference>
<dbReference type="PROSITE" id="PS00671">
    <property type="entry name" value="D_2_HYDROXYACID_DH_3"/>
    <property type="match status" value="1"/>
</dbReference>
<feature type="domain" description="D-isomer specific 2-hydroxyacid dehydrogenase NAD-binding" evidence="10">
    <location>
        <begin position="116"/>
        <end position="301"/>
    </location>
</feature>
<dbReference type="OrthoDB" id="9805416at2"/>
<evidence type="ECO:0000259" key="9">
    <source>
        <dbReference type="Pfam" id="PF00389"/>
    </source>
</evidence>
<reference evidence="12 14" key="2">
    <citation type="submission" date="2018-06" db="EMBL/GenBank/DDBJ databases">
        <authorList>
            <consortium name="Pathogen Informatics"/>
            <person name="Doyle S."/>
        </authorList>
    </citation>
    <scope>NUCLEOTIDE SEQUENCE [LARGE SCALE GENOMIC DNA]</scope>
    <source>
        <strain evidence="12 14">NCTC13832</strain>
    </source>
</reference>
<dbReference type="PROSITE" id="PS00065">
    <property type="entry name" value="D_2_HYDROXYACID_DH_1"/>
    <property type="match status" value="1"/>
</dbReference>
<evidence type="ECO:0000256" key="4">
    <source>
        <dbReference type="ARBA" id="ARBA00023002"/>
    </source>
</evidence>
<dbReference type="SUPFAM" id="SSF51735">
    <property type="entry name" value="NAD(P)-binding Rossmann-fold domains"/>
    <property type="match status" value="1"/>
</dbReference>
<evidence type="ECO:0000256" key="3">
    <source>
        <dbReference type="ARBA" id="ARBA00014095"/>
    </source>
</evidence>
<dbReference type="EMBL" id="UHDT01000001">
    <property type="protein sequence ID" value="SUM56878.1"/>
    <property type="molecule type" value="Genomic_DNA"/>
</dbReference>
<dbReference type="InterPro" id="IPR029752">
    <property type="entry name" value="D-isomer_DH_CS1"/>
</dbReference>
<dbReference type="GO" id="GO:0008720">
    <property type="term" value="F:D-lactate dehydrogenase (NAD+) activity"/>
    <property type="evidence" value="ECO:0007669"/>
    <property type="project" value="UniProtKB-EC"/>
</dbReference>
<organism evidence="12 14">
    <name type="scientific">Staphylococcus microti</name>
    <dbReference type="NCBI Taxonomy" id="569857"/>
    <lineage>
        <taxon>Bacteria</taxon>
        <taxon>Bacillati</taxon>
        <taxon>Bacillota</taxon>
        <taxon>Bacilli</taxon>
        <taxon>Bacillales</taxon>
        <taxon>Staphylococcaceae</taxon>
        <taxon>Staphylococcus</taxon>
    </lineage>
</organism>
<dbReference type="Proteomes" id="UP000254100">
    <property type="component" value="Unassembled WGS sequence"/>
</dbReference>
<dbReference type="Pfam" id="PF00389">
    <property type="entry name" value="2-Hacid_dh"/>
    <property type="match status" value="1"/>
</dbReference>
<accession>A0A0D6XNB5</accession>
<dbReference type="InterPro" id="IPR006140">
    <property type="entry name" value="D-isomer_DH_NAD-bd"/>
</dbReference>
<dbReference type="CDD" id="cd12186">
    <property type="entry name" value="LDH"/>
    <property type="match status" value="1"/>
</dbReference>
<name>A0A0D6XNB5_9STAP</name>
<evidence type="ECO:0000256" key="6">
    <source>
        <dbReference type="ARBA" id="ARBA00030947"/>
    </source>
</evidence>
<comment type="catalytic activity">
    <reaction evidence="7">
        <text>(R)-lactate + NAD(+) = pyruvate + NADH + H(+)</text>
        <dbReference type="Rhea" id="RHEA:16369"/>
        <dbReference type="ChEBI" id="CHEBI:15361"/>
        <dbReference type="ChEBI" id="CHEBI:15378"/>
        <dbReference type="ChEBI" id="CHEBI:16004"/>
        <dbReference type="ChEBI" id="CHEBI:57540"/>
        <dbReference type="ChEBI" id="CHEBI:57945"/>
        <dbReference type="EC" id="1.1.1.28"/>
    </reaction>
</comment>
<evidence type="ECO:0000313" key="14">
    <source>
        <dbReference type="Proteomes" id="UP000254100"/>
    </source>
</evidence>
<evidence type="ECO:0000256" key="5">
    <source>
        <dbReference type="ARBA" id="ARBA00023027"/>
    </source>
</evidence>
<dbReference type="GO" id="GO:0051287">
    <property type="term" value="F:NAD binding"/>
    <property type="evidence" value="ECO:0007669"/>
    <property type="project" value="InterPro"/>
</dbReference>
<evidence type="ECO:0000256" key="8">
    <source>
        <dbReference type="RuleBase" id="RU003719"/>
    </source>
</evidence>
<evidence type="ECO:0000256" key="7">
    <source>
        <dbReference type="ARBA" id="ARBA00049040"/>
    </source>
</evidence>
<dbReference type="AlphaFoldDB" id="A0A0D6XNB5"/>